<keyword evidence="3" id="KW-1185">Reference proteome</keyword>
<protein>
    <submittedName>
        <fullName evidence="2">Uncharacterized protein</fullName>
    </submittedName>
</protein>
<reference evidence="2" key="1">
    <citation type="journal article" date="2018" name="DNA Res.">
        <title>Multiple hybrid de novo genome assembly of finger millet, an orphan allotetraploid crop.</title>
        <authorList>
            <person name="Hatakeyama M."/>
            <person name="Aluri S."/>
            <person name="Balachadran M.T."/>
            <person name="Sivarajan S.R."/>
            <person name="Patrignani A."/>
            <person name="Gruter S."/>
            <person name="Poveda L."/>
            <person name="Shimizu-Inatsugi R."/>
            <person name="Baeten J."/>
            <person name="Francoijs K.J."/>
            <person name="Nataraja K.N."/>
            <person name="Reddy Y.A.N."/>
            <person name="Phadnis S."/>
            <person name="Ravikumar R.L."/>
            <person name="Schlapbach R."/>
            <person name="Sreeman S.M."/>
            <person name="Shimizu K.K."/>
        </authorList>
    </citation>
    <scope>NUCLEOTIDE SEQUENCE</scope>
</reference>
<evidence type="ECO:0000313" key="2">
    <source>
        <dbReference type="EMBL" id="GJN23329.1"/>
    </source>
</evidence>
<dbReference type="InterPro" id="IPR025585">
    <property type="entry name" value="PSII_Psb27"/>
</dbReference>
<dbReference type="GO" id="GO:0009543">
    <property type="term" value="C:chloroplast thylakoid lumen"/>
    <property type="evidence" value="ECO:0007669"/>
    <property type="project" value="TreeGrafter"/>
</dbReference>
<gene>
    <name evidence="2" type="primary">gb10968</name>
    <name evidence="2" type="ORF">PR202_gb10968</name>
</gene>
<dbReference type="Proteomes" id="UP001054889">
    <property type="component" value="Unassembled WGS sequence"/>
</dbReference>
<dbReference type="PANTHER" id="PTHR34041:SF3">
    <property type="entry name" value="PHOTOSYSTEM II D1 PRECURSOR PROCESSING PROTEIN PSB27-H2, CHLOROPLASTIC"/>
    <property type="match status" value="1"/>
</dbReference>
<dbReference type="FunFam" id="1.20.58.810:FF:000002">
    <property type="entry name" value="Photosystem II D1 processing protein PSB27-H2, chloroplastic"/>
    <property type="match status" value="1"/>
</dbReference>
<organism evidence="2 3">
    <name type="scientific">Eleusine coracana subsp. coracana</name>
    <dbReference type="NCBI Taxonomy" id="191504"/>
    <lineage>
        <taxon>Eukaryota</taxon>
        <taxon>Viridiplantae</taxon>
        <taxon>Streptophyta</taxon>
        <taxon>Embryophyta</taxon>
        <taxon>Tracheophyta</taxon>
        <taxon>Spermatophyta</taxon>
        <taxon>Magnoliopsida</taxon>
        <taxon>Liliopsida</taxon>
        <taxon>Poales</taxon>
        <taxon>Poaceae</taxon>
        <taxon>PACMAD clade</taxon>
        <taxon>Chloridoideae</taxon>
        <taxon>Cynodonteae</taxon>
        <taxon>Eleusininae</taxon>
        <taxon>Eleusine</taxon>
    </lineage>
</organism>
<dbReference type="InterPro" id="IPR038450">
    <property type="entry name" value="PSII_Psb27_sf"/>
</dbReference>
<evidence type="ECO:0000256" key="1">
    <source>
        <dbReference type="SAM" id="MobiDB-lite"/>
    </source>
</evidence>
<feature type="region of interest" description="Disordered" evidence="1">
    <location>
        <begin position="237"/>
        <end position="259"/>
    </location>
</feature>
<proteinExistence type="inferred from homology"/>
<name>A0AAV5ELD1_ELECO</name>
<dbReference type="Gene3D" id="1.20.58.810">
    <property type="entry name" value="Photosystem II Pbs27"/>
    <property type="match status" value="1"/>
</dbReference>
<reference evidence="2" key="2">
    <citation type="submission" date="2021-12" db="EMBL/GenBank/DDBJ databases">
        <title>Resequencing data analysis of finger millet.</title>
        <authorList>
            <person name="Hatakeyama M."/>
            <person name="Aluri S."/>
            <person name="Balachadran M.T."/>
            <person name="Sivarajan S.R."/>
            <person name="Poveda L."/>
            <person name="Shimizu-Inatsugi R."/>
            <person name="Schlapbach R."/>
            <person name="Sreeman S.M."/>
            <person name="Shimizu K.K."/>
        </authorList>
    </citation>
    <scope>NUCLEOTIDE SEQUENCE</scope>
</reference>
<dbReference type="EMBL" id="BQKI01000076">
    <property type="protein sequence ID" value="GJN23329.1"/>
    <property type="molecule type" value="Genomic_DNA"/>
</dbReference>
<dbReference type="GO" id="GO:0010206">
    <property type="term" value="P:photosystem II repair"/>
    <property type="evidence" value="ECO:0007669"/>
    <property type="project" value="InterPro"/>
</dbReference>
<dbReference type="HAMAP" id="MF_01481">
    <property type="entry name" value="PSII_Psb27"/>
    <property type="match status" value="1"/>
</dbReference>
<evidence type="ECO:0000313" key="3">
    <source>
        <dbReference type="Proteomes" id="UP001054889"/>
    </source>
</evidence>
<dbReference type="GO" id="GO:0010207">
    <property type="term" value="P:photosystem II assembly"/>
    <property type="evidence" value="ECO:0007669"/>
    <property type="project" value="InterPro"/>
</dbReference>
<accession>A0AAV5ELD1</accession>
<sequence>MPARHGLFPAWRSLSPVPQYLHARPSFQEKDVLAPEIAESCKISFRTAHVLKIDERLRMSIDPGRGPTAAVVEWFTNLHSLGFSLSGNFNATDFALNHSELLRGYGIMSLETKHLVSLLKHFKPRYSFLVRNHACHENEAGKVALFEIMCNRLHVLEKIDKPKYKKIDKPKYNRIMGKIRCCRKFSIGADIYLAEVLEYQNQMEEEGVADPVFLVELQKAMDEEGELAGLGGRALGSAMPSPPPPPPVSPLNKCCSSPPPPKLQRAAEIKQPICGARVLIATRRAHAASLLLSLAGAAAVAAPVVRAEEEKSGEEGVLGAIKSIFDPNEKTKAGKMLPKAYLKAAREVVRTLRESLEEDDGGDIAKFRRNADAAKESIREFLGGWRGQQAVAAEESYVALEKAIRSLAEFYSKAGPSASLPQEVKNKILDDLNIAEAYL</sequence>
<dbReference type="GO" id="GO:0009523">
    <property type="term" value="C:photosystem II"/>
    <property type="evidence" value="ECO:0007669"/>
    <property type="project" value="InterPro"/>
</dbReference>
<dbReference type="PANTHER" id="PTHR34041">
    <property type="entry name" value="PHOTOSYSTEM II REPAIR PROTEIN PSB27-H1, CHLOROPLASTIC"/>
    <property type="match status" value="1"/>
</dbReference>
<dbReference type="AlphaFoldDB" id="A0AAV5ELD1"/>
<comment type="caution">
    <text evidence="2">The sequence shown here is derived from an EMBL/GenBank/DDBJ whole genome shotgun (WGS) entry which is preliminary data.</text>
</comment>
<feature type="compositionally biased region" description="Pro residues" evidence="1">
    <location>
        <begin position="240"/>
        <end position="249"/>
    </location>
</feature>
<dbReference type="Pfam" id="PF13326">
    <property type="entry name" value="PSII_Pbs27"/>
    <property type="match status" value="1"/>
</dbReference>